<evidence type="ECO:0000256" key="6">
    <source>
        <dbReference type="ARBA" id="ARBA00023002"/>
    </source>
</evidence>
<sequence length="341" mass="37595">MKNNYAQHMAYMAIVTVLIIAGYAWLKLANDSKATLTSTSNKPHFEFITVNGPIQPIPTKANFDQAWVQLGKSLFNSKLLSDDNTVSCASCHLVDYGGDDGFALSTGVNNALGERNSPTVLNAVFNFRQFWDGRSTDLFEQVAGPIHSPVEMNSNWQQIIGKLNNEPKIKQAFKDLNENDITQHNISKAITIYQSSLITPNSAFDRFILGNLNALTAQQKRGWSAFQELGCISCHQGRNIGGNMYQKLGRIDEIHGVLKKDLGRYNVTKNPNDKHVFKVPSLRNVALTAPYFHNGSVATLDEAVTIMAKIQLGTELSAQTQQDIVSLLHAFSSEGVGHDTP</sequence>
<dbReference type="SUPFAM" id="SSF46626">
    <property type="entry name" value="Cytochrome c"/>
    <property type="match status" value="2"/>
</dbReference>
<accession>A0ABR9EHX9</accession>
<evidence type="ECO:0000256" key="2">
    <source>
        <dbReference type="ARBA" id="ARBA00022617"/>
    </source>
</evidence>
<dbReference type="RefSeq" id="WP_192509677.1">
    <property type="nucleotide sequence ID" value="NZ_AQGV01000015.1"/>
</dbReference>
<reference evidence="11 12" key="1">
    <citation type="submission" date="2015-03" db="EMBL/GenBank/DDBJ databases">
        <title>Genome sequence of Pseudoalteromonas aurantia.</title>
        <authorList>
            <person name="Xie B.-B."/>
            <person name="Rong J.-C."/>
            <person name="Qin Q.-L."/>
            <person name="Zhang Y.-Z."/>
        </authorList>
    </citation>
    <scope>NUCLEOTIDE SEQUENCE [LARGE SCALE GENOMIC DNA]</scope>
    <source>
        <strain evidence="11 12">208</strain>
    </source>
</reference>
<dbReference type="InterPro" id="IPR026259">
    <property type="entry name" value="MauG/Cytc_peroxidase"/>
</dbReference>
<evidence type="ECO:0000256" key="8">
    <source>
        <dbReference type="PROSITE-ProRule" id="PRU00433"/>
    </source>
</evidence>
<keyword evidence="6" id="KW-0560">Oxidoreductase</keyword>
<dbReference type="InterPro" id="IPR051395">
    <property type="entry name" value="Cytochrome_c_Peroxidase/MauG"/>
</dbReference>
<dbReference type="EMBL" id="AQGV01000015">
    <property type="protein sequence ID" value="MBE0370600.1"/>
    <property type="molecule type" value="Genomic_DNA"/>
</dbReference>
<organism evidence="11 12">
    <name type="scientific">Pseudoalteromonas aurantia 208</name>
    <dbReference type="NCBI Taxonomy" id="1314867"/>
    <lineage>
        <taxon>Bacteria</taxon>
        <taxon>Pseudomonadati</taxon>
        <taxon>Pseudomonadota</taxon>
        <taxon>Gammaproteobacteria</taxon>
        <taxon>Alteromonadales</taxon>
        <taxon>Pseudoalteromonadaceae</taxon>
        <taxon>Pseudoalteromonas</taxon>
    </lineage>
</organism>
<comment type="subcellular location">
    <subcellularLocation>
        <location evidence="1">Periplasm</location>
    </subcellularLocation>
</comment>
<evidence type="ECO:0000313" key="11">
    <source>
        <dbReference type="EMBL" id="MBE0370600.1"/>
    </source>
</evidence>
<evidence type="ECO:0000256" key="3">
    <source>
        <dbReference type="ARBA" id="ARBA00022723"/>
    </source>
</evidence>
<evidence type="ECO:0000256" key="7">
    <source>
        <dbReference type="ARBA" id="ARBA00023004"/>
    </source>
</evidence>
<feature type="domain" description="Cytochrome c" evidence="10">
    <location>
        <begin position="217"/>
        <end position="332"/>
    </location>
</feature>
<evidence type="ECO:0000256" key="5">
    <source>
        <dbReference type="ARBA" id="ARBA00022764"/>
    </source>
</evidence>
<proteinExistence type="predicted"/>
<keyword evidence="11" id="KW-0575">Peroxidase</keyword>
<keyword evidence="2 8" id="KW-0349">Heme</keyword>
<dbReference type="Proteomes" id="UP000615755">
    <property type="component" value="Unassembled WGS sequence"/>
</dbReference>
<dbReference type="PROSITE" id="PS51007">
    <property type="entry name" value="CYTC"/>
    <property type="match status" value="2"/>
</dbReference>
<dbReference type="PIRSF" id="PIRSF000294">
    <property type="entry name" value="Cytochrome-c_peroxidase"/>
    <property type="match status" value="1"/>
</dbReference>
<dbReference type="Pfam" id="PF03150">
    <property type="entry name" value="CCP_MauG"/>
    <property type="match status" value="1"/>
</dbReference>
<keyword evidence="4" id="KW-0732">Signal</keyword>
<evidence type="ECO:0000256" key="9">
    <source>
        <dbReference type="SAM" id="Phobius"/>
    </source>
</evidence>
<comment type="caution">
    <text evidence="11">The sequence shown here is derived from an EMBL/GenBank/DDBJ whole genome shotgun (WGS) entry which is preliminary data.</text>
</comment>
<dbReference type="GO" id="GO:0004601">
    <property type="term" value="F:peroxidase activity"/>
    <property type="evidence" value="ECO:0007669"/>
    <property type="project" value="UniProtKB-KW"/>
</dbReference>
<keyword evidence="3 8" id="KW-0479">Metal-binding</keyword>
<feature type="transmembrane region" description="Helical" evidence="9">
    <location>
        <begin position="9"/>
        <end position="26"/>
    </location>
</feature>
<keyword evidence="5" id="KW-0574">Periplasm</keyword>
<evidence type="ECO:0000259" key="10">
    <source>
        <dbReference type="PROSITE" id="PS51007"/>
    </source>
</evidence>
<feature type="domain" description="Cytochrome c" evidence="10">
    <location>
        <begin position="66"/>
        <end position="189"/>
    </location>
</feature>
<keyword evidence="9" id="KW-0472">Membrane</keyword>
<protein>
    <submittedName>
        <fullName evidence="11">Cytochrome c peroxidase</fullName>
    </submittedName>
</protein>
<dbReference type="Gene3D" id="1.10.760.10">
    <property type="entry name" value="Cytochrome c-like domain"/>
    <property type="match status" value="2"/>
</dbReference>
<dbReference type="InterPro" id="IPR036909">
    <property type="entry name" value="Cyt_c-like_dom_sf"/>
</dbReference>
<evidence type="ECO:0000256" key="4">
    <source>
        <dbReference type="ARBA" id="ARBA00022729"/>
    </source>
</evidence>
<keyword evidence="7 8" id="KW-0408">Iron</keyword>
<evidence type="ECO:0000313" key="12">
    <source>
        <dbReference type="Proteomes" id="UP000615755"/>
    </source>
</evidence>
<keyword evidence="9" id="KW-0812">Transmembrane</keyword>
<keyword evidence="9" id="KW-1133">Transmembrane helix</keyword>
<evidence type="ECO:0000256" key="1">
    <source>
        <dbReference type="ARBA" id="ARBA00004418"/>
    </source>
</evidence>
<gene>
    <name evidence="11" type="ORF">PAUR_b0670</name>
</gene>
<name>A0ABR9EHX9_9GAMM</name>
<dbReference type="InterPro" id="IPR009056">
    <property type="entry name" value="Cyt_c-like_dom"/>
</dbReference>
<dbReference type="InterPro" id="IPR004852">
    <property type="entry name" value="Di-haem_cyt_c_peroxidsae"/>
</dbReference>
<keyword evidence="12" id="KW-1185">Reference proteome</keyword>
<dbReference type="PANTHER" id="PTHR30600">
    <property type="entry name" value="CYTOCHROME C PEROXIDASE-RELATED"/>
    <property type="match status" value="1"/>
</dbReference>
<dbReference type="PANTHER" id="PTHR30600:SF7">
    <property type="entry name" value="CYTOCHROME C PEROXIDASE-RELATED"/>
    <property type="match status" value="1"/>
</dbReference>